<dbReference type="OrthoDB" id="4292432at2"/>
<dbReference type="InterPro" id="IPR010982">
    <property type="entry name" value="Lambda_DNA-bd_dom_sf"/>
</dbReference>
<reference evidence="2 3" key="1">
    <citation type="submission" date="2017-10" db="EMBL/GenBank/DDBJ databases">
        <title>Streptomyces alboflavus Genome sequencing and assembly.</title>
        <authorList>
            <person name="Wang Y."/>
            <person name="Du B."/>
            <person name="Ding Y."/>
            <person name="Liu H."/>
            <person name="Hou Q."/>
            <person name="Liu K."/>
            <person name="Wang C."/>
            <person name="Yao L."/>
        </authorList>
    </citation>
    <scope>NUCLEOTIDE SEQUENCE [LARGE SCALE GENOMIC DNA]</scope>
    <source>
        <strain evidence="2 3">MDJK44</strain>
        <plasmid evidence="3">Plasmid pmdjk44.1</plasmid>
    </source>
</reference>
<dbReference type="Proteomes" id="UP000195880">
    <property type="component" value="Plasmid pMDJK44.1"/>
</dbReference>
<feature type="domain" description="HTH cro/C1-type" evidence="1">
    <location>
        <begin position="23"/>
        <end position="66"/>
    </location>
</feature>
<dbReference type="SUPFAM" id="SSF47413">
    <property type="entry name" value="lambda repressor-like DNA-binding domains"/>
    <property type="match status" value="1"/>
</dbReference>
<dbReference type="KEGG" id="salf:SMD44_p10076"/>
<dbReference type="Gene3D" id="1.10.260.40">
    <property type="entry name" value="lambda repressor-like DNA-binding domains"/>
    <property type="match status" value="2"/>
</dbReference>
<geneLocation type="plasmid" evidence="3">
    <name>pmdjk44.1</name>
</geneLocation>
<protein>
    <recommendedName>
        <fullName evidence="1">HTH cro/C1-type domain-containing protein</fullName>
    </recommendedName>
</protein>
<dbReference type="GO" id="GO:0003677">
    <property type="term" value="F:DNA binding"/>
    <property type="evidence" value="ECO:0007669"/>
    <property type="project" value="InterPro"/>
</dbReference>
<accession>A0A291W372</accession>
<dbReference type="PROSITE" id="PS50943">
    <property type="entry name" value="HTH_CROC1"/>
    <property type="match status" value="2"/>
</dbReference>
<dbReference type="SMART" id="SM00530">
    <property type="entry name" value="HTH_XRE"/>
    <property type="match status" value="2"/>
</dbReference>
<keyword evidence="3" id="KW-1185">Reference proteome</keyword>
<dbReference type="RefSeq" id="WP_100112415.1">
    <property type="nucleotide sequence ID" value="NZ_CP023976.1"/>
</dbReference>
<proteinExistence type="predicted"/>
<gene>
    <name evidence="2" type="ORF">SMD44_p10076</name>
</gene>
<dbReference type="AlphaFoldDB" id="A0A291W372"/>
<sequence>MSPARIFDGHRLSVARTMAGFRTRAQFAEAVGVSKSTATNWENGRAPDPERFPAIAAVVNQHLDVLFPRHGAPDLADLRCDAGYPQYEVERIVGSKDAVGEAERGDRRLTEALVTRLSALYEVSEQALRAAQDCSFGSSLPDADHEAPLPTTLAGKMEYLLTRLYPDKQLRPSDAELARKVNEAAGARVVSASAIKDLRTGAVTEASPVVREGLGGAFGVTAFYFQPNQREVVRTIAQGLRVLGHARSGDLLGLATRGLGEGQELSPTMLAFINSMIDDLPEE</sequence>
<dbReference type="Pfam" id="PF01381">
    <property type="entry name" value="HTH_3"/>
    <property type="match status" value="1"/>
</dbReference>
<evidence type="ECO:0000313" key="2">
    <source>
        <dbReference type="EMBL" id="ATM24575.1"/>
    </source>
</evidence>
<name>A0A291W372_9ACTN</name>
<keyword evidence="2" id="KW-0614">Plasmid</keyword>
<feature type="domain" description="HTH cro/C1-type" evidence="1">
    <location>
        <begin position="75"/>
        <end position="128"/>
    </location>
</feature>
<dbReference type="CDD" id="cd00093">
    <property type="entry name" value="HTH_XRE"/>
    <property type="match status" value="1"/>
</dbReference>
<evidence type="ECO:0000313" key="3">
    <source>
        <dbReference type="Proteomes" id="UP000195880"/>
    </source>
</evidence>
<evidence type="ECO:0000259" key="1">
    <source>
        <dbReference type="PROSITE" id="PS50943"/>
    </source>
</evidence>
<organism evidence="2 3">
    <name type="scientific">Streptomyces alboflavus</name>
    <dbReference type="NCBI Taxonomy" id="67267"/>
    <lineage>
        <taxon>Bacteria</taxon>
        <taxon>Bacillati</taxon>
        <taxon>Actinomycetota</taxon>
        <taxon>Actinomycetes</taxon>
        <taxon>Kitasatosporales</taxon>
        <taxon>Streptomycetaceae</taxon>
        <taxon>Streptomyces</taxon>
    </lineage>
</organism>
<dbReference type="InterPro" id="IPR001387">
    <property type="entry name" value="Cro/C1-type_HTH"/>
</dbReference>
<dbReference type="EMBL" id="CP023976">
    <property type="protein sequence ID" value="ATM24575.1"/>
    <property type="molecule type" value="Genomic_DNA"/>
</dbReference>